<evidence type="ECO:0000313" key="3">
    <source>
        <dbReference type="Proteomes" id="UP001196413"/>
    </source>
</evidence>
<accession>A0AAD5QYX3</accession>
<evidence type="ECO:0000313" key="2">
    <source>
        <dbReference type="EMBL" id="KAJ1366475.1"/>
    </source>
</evidence>
<organism evidence="2 3">
    <name type="scientific">Parelaphostrongylus tenuis</name>
    <name type="common">Meningeal worm</name>
    <dbReference type="NCBI Taxonomy" id="148309"/>
    <lineage>
        <taxon>Eukaryota</taxon>
        <taxon>Metazoa</taxon>
        <taxon>Ecdysozoa</taxon>
        <taxon>Nematoda</taxon>
        <taxon>Chromadorea</taxon>
        <taxon>Rhabditida</taxon>
        <taxon>Rhabditina</taxon>
        <taxon>Rhabditomorpha</taxon>
        <taxon>Strongyloidea</taxon>
        <taxon>Metastrongylidae</taxon>
        <taxon>Parelaphostrongylus</taxon>
    </lineage>
</organism>
<dbReference type="PROSITE" id="PS50835">
    <property type="entry name" value="IG_LIKE"/>
    <property type="match status" value="1"/>
</dbReference>
<dbReference type="Gene3D" id="2.60.40.10">
    <property type="entry name" value="Immunoglobulins"/>
    <property type="match status" value="1"/>
</dbReference>
<dbReference type="InterPro" id="IPR013783">
    <property type="entry name" value="Ig-like_fold"/>
</dbReference>
<comment type="caution">
    <text evidence="2">The sequence shown here is derived from an EMBL/GenBank/DDBJ whole genome shotgun (WGS) entry which is preliminary data.</text>
</comment>
<gene>
    <name evidence="2" type="ORF">KIN20_027151</name>
</gene>
<dbReference type="InterPro" id="IPR007110">
    <property type="entry name" value="Ig-like_dom"/>
</dbReference>
<dbReference type="Proteomes" id="UP001196413">
    <property type="component" value="Unassembled WGS sequence"/>
</dbReference>
<feature type="domain" description="Ig-like" evidence="1">
    <location>
        <begin position="70"/>
        <end position="148"/>
    </location>
</feature>
<proteinExistence type="predicted"/>
<reference evidence="2" key="1">
    <citation type="submission" date="2021-06" db="EMBL/GenBank/DDBJ databases">
        <title>Parelaphostrongylus tenuis whole genome reference sequence.</title>
        <authorList>
            <person name="Garwood T.J."/>
            <person name="Larsen P.A."/>
            <person name="Fountain-Jones N.M."/>
            <person name="Garbe J.R."/>
            <person name="Macchietto M.G."/>
            <person name="Kania S.A."/>
            <person name="Gerhold R.W."/>
            <person name="Richards J.E."/>
            <person name="Wolf T.M."/>
        </authorList>
    </citation>
    <scope>NUCLEOTIDE SEQUENCE</scope>
    <source>
        <strain evidence="2">MNPRO001-30</strain>
        <tissue evidence="2">Meninges</tissue>
    </source>
</reference>
<keyword evidence="3" id="KW-1185">Reference proteome</keyword>
<dbReference type="SUPFAM" id="SSF48726">
    <property type="entry name" value="Immunoglobulin"/>
    <property type="match status" value="1"/>
</dbReference>
<dbReference type="AlphaFoldDB" id="A0AAD5QYX3"/>
<evidence type="ECO:0000259" key="1">
    <source>
        <dbReference type="PROSITE" id="PS50835"/>
    </source>
</evidence>
<dbReference type="EMBL" id="JAHQIW010005562">
    <property type="protein sequence ID" value="KAJ1366475.1"/>
    <property type="molecule type" value="Genomic_DNA"/>
</dbReference>
<name>A0AAD5QYX3_PARTN</name>
<dbReference type="InterPro" id="IPR036179">
    <property type="entry name" value="Ig-like_dom_sf"/>
</dbReference>
<protein>
    <recommendedName>
        <fullName evidence="1">Ig-like domain-containing protein</fullName>
    </recommendedName>
</protein>
<sequence length="148" mass="17170">MVNFLRRSSVSSALWIDVDRSELMELRGTYESGYLWNTTVQDDLDLRCEGERDGKTSFEEKRVRASESEPYVRTNWSRSSYSTSQEDPKEIYEGDNVQLTCTVPNDEEWNVQWVFREHTITEVYNMIDAHSRQLIATINNVTGSNAGE</sequence>